<dbReference type="GO" id="GO:0005524">
    <property type="term" value="F:ATP binding"/>
    <property type="evidence" value="ECO:0007669"/>
    <property type="project" value="UniProtKB-KW"/>
</dbReference>
<dbReference type="PRINTS" id="PR00094">
    <property type="entry name" value="ADENYLTKNASE"/>
</dbReference>
<dbReference type="Proteomes" id="UP000051297">
    <property type="component" value="Unassembled WGS sequence"/>
</dbReference>
<comment type="catalytic activity">
    <reaction evidence="6">
        <text>AMP + ATP = 2 ADP</text>
        <dbReference type="Rhea" id="RHEA:12973"/>
        <dbReference type="ChEBI" id="CHEBI:30616"/>
        <dbReference type="ChEBI" id="CHEBI:456215"/>
        <dbReference type="ChEBI" id="CHEBI:456216"/>
        <dbReference type="EC" id="2.7.4.3"/>
    </reaction>
</comment>
<name>A0A0T5ZYG5_UNCKA</name>
<dbReference type="EMBL" id="LDXK01000001">
    <property type="protein sequence ID" value="KRT67843.1"/>
    <property type="molecule type" value="Genomic_DNA"/>
</dbReference>
<evidence type="ECO:0000256" key="1">
    <source>
        <dbReference type="ARBA" id="ARBA00022679"/>
    </source>
</evidence>
<dbReference type="Gene3D" id="3.40.50.300">
    <property type="entry name" value="P-loop containing nucleotide triphosphate hydrolases"/>
    <property type="match status" value="1"/>
</dbReference>
<dbReference type="SUPFAM" id="SSF52540">
    <property type="entry name" value="P-loop containing nucleoside triphosphate hydrolases"/>
    <property type="match status" value="1"/>
</dbReference>
<comment type="subcellular location">
    <subcellularLocation>
        <location evidence="6">Cytoplasm</location>
    </subcellularLocation>
</comment>
<accession>A0A0T5ZYG5</accession>
<evidence type="ECO:0000256" key="5">
    <source>
        <dbReference type="RuleBase" id="RU003330"/>
    </source>
</evidence>
<dbReference type="STRING" id="1576480.XU08_C0001G0255"/>
<reference evidence="7 8" key="1">
    <citation type="submission" date="2015-05" db="EMBL/GenBank/DDBJ databases">
        <title>Critical biogeochemical functions in the subsurface are associated with bacteria from new phyla and little studied lineages.</title>
        <authorList>
            <person name="Hug L.A."/>
            <person name="Thomas B.C."/>
            <person name="Sharon I."/>
            <person name="Brown C.T."/>
            <person name="Sharma R."/>
            <person name="Hettich R.L."/>
            <person name="Wilkins M.J."/>
            <person name="Williams K.H."/>
            <person name="Singh A."/>
            <person name="Banfield J.F."/>
        </authorList>
    </citation>
    <scope>NUCLEOTIDE SEQUENCE [LARGE SCALE GENOMIC DNA]</scope>
    <source>
        <strain evidence="7">CSP1-7</strain>
    </source>
</reference>
<dbReference type="PANTHER" id="PTHR23359">
    <property type="entry name" value="NUCLEOTIDE KINASE"/>
    <property type="match status" value="1"/>
</dbReference>
<dbReference type="InterPro" id="IPR000850">
    <property type="entry name" value="Adenylat/UMP-CMP_kin"/>
</dbReference>
<gene>
    <name evidence="7" type="ORF">XU08_C0001G0255</name>
</gene>
<sequence length="252" mass="28078">MPNYAKATMGTLRSHATGGRSGVKPGAILLMGLPGAGKGTQAFRLAAQFPNFVHFDTGGEIYRRVSDPHFAADPLVQEQKEIYFGGKLNTPEWVAGLVAERIHFYSDKNQGVIFSGSPRTLYEAEAILPILEECYGRERILVIEMKVSPETARERSLNRITCTKKGCRYPAHRSQGGKPCPNCGQLLPESGTQADEQWKIAQMGTRLKEYEERTQPSLKFLKFELAHVHVNAEIDEESVFAKVLEAVKRNLE</sequence>
<dbReference type="EC" id="2.7.4.3" evidence="6"/>
<evidence type="ECO:0000256" key="4">
    <source>
        <dbReference type="ARBA" id="ARBA00022777"/>
    </source>
</evidence>
<comment type="caution">
    <text evidence="7">The sequence shown here is derived from an EMBL/GenBank/DDBJ whole genome shotgun (WGS) entry which is preliminary data.</text>
</comment>
<dbReference type="CDD" id="cd01428">
    <property type="entry name" value="ADK"/>
    <property type="match status" value="1"/>
</dbReference>
<organism evidence="7 8">
    <name type="scientific">candidate division WWE3 bacterium CSP1-7</name>
    <dbReference type="NCBI Taxonomy" id="1576480"/>
    <lineage>
        <taxon>Bacteria</taxon>
        <taxon>Katanobacteria</taxon>
    </lineage>
</organism>
<evidence type="ECO:0000256" key="6">
    <source>
        <dbReference type="RuleBase" id="RU003331"/>
    </source>
</evidence>
<comment type="subunit">
    <text evidence="6">Monomer.</text>
</comment>
<dbReference type="PATRIC" id="fig|1576480.3.peg.253"/>
<evidence type="ECO:0000256" key="2">
    <source>
        <dbReference type="ARBA" id="ARBA00022727"/>
    </source>
</evidence>
<evidence type="ECO:0000313" key="8">
    <source>
        <dbReference type="Proteomes" id="UP000051297"/>
    </source>
</evidence>
<protein>
    <recommendedName>
        <fullName evidence="6">Adenylate kinase</fullName>
        <ecNumber evidence="6">2.7.4.3</ecNumber>
    </recommendedName>
</protein>
<keyword evidence="1 5" id="KW-0808">Transferase</keyword>
<evidence type="ECO:0000256" key="3">
    <source>
        <dbReference type="ARBA" id="ARBA00022741"/>
    </source>
</evidence>
<dbReference type="InterPro" id="IPR027417">
    <property type="entry name" value="P-loop_NTPase"/>
</dbReference>
<dbReference type="AlphaFoldDB" id="A0A0T5ZYG5"/>
<proteinExistence type="inferred from homology"/>
<evidence type="ECO:0000313" key="7">
    <source>
        <dbReference type="EMBL" id="KRT67843.1"/>
    </source>
</evidence>
<dbReference type="Pfam" id="PF00406">
    <property type="entry name" value="ADK"/>
    <property type="match status" value="1"/>
</dbReference>
<dbReference type="GO" id="GO:0005737">
    <property type="term" value="C:cytoplasm"/>
    <property type="evidence" value="ECO:0007669"/>
    <property type="project" value="UniProtKB-SubCell"/>
</dbReference>
<keyword evidence="4 5" id="KW-0418">Kinase</keyword>
<dbReference type="GO" id="GO:0004017">
    <property type="term" value="F:AMP kinase activity"/>
    <property type="evidence" value="ECO:0007669"/>
    <property type="project" value="UniProtKB-EC"/>
</dbReference>
<comment type="similarity">
    <text evidence="5">Belongs to the adenylate kinase family.</text>
</comment>
<keyword evidence="2" id="KW-0545">Nucleotide biosynthesis</keyword>
<keyword evidence="3 6" id="KW-0547">Nucleotide-binding</keyword>
<keyword evidence="6" id="KW-0067">ATP-binding</keyword>